<reference evidence="3" key="4">
    <citation type="journal article" date="2015" name="G3 (Bethesda)">
        <title>Genome sequences of three phytopathogenic species of the Magnaporthaceae family of fungi.</title>
        <authorList>
            <person name="Okagaki L.H."/>
            <person name="Nunes C.C."/>
            <person name="Sailsbery J."/>
            <person name="Clay B."/>
            <person name="Brown D."/>
            <person name="John T."/>
            <person name="Oh Y."/>
            <person name="Young N."/>
            <person name="Fitzgerald M."/>
            <person name="Haas B.J."/>
            <person name="Zeng Q."/>
            <person name="Young S."/>
            <person name="Adiconis X."/>
            <person name="Fan L."/>
            <person name="Levin J.Z."/>
            <person name="Mitchell T.K."/>
            <person name="Okubara P.A."/>
            <person name="Farman M.L."/>
            <person name="Kohn L.M."/>
            <person name="Birren B."/>
            <person name="Ma L.-J."/>
            <person name="Dean R.A."/>
        </authorList>
    </citation>
    <scope>NUCLEOTIDE SEQUENCE</scope>
    <source>
        <strain evidence="3">R3-111a-1</strain>
    </source>
</reference>
<dbReference type="EnsemblFungi" id="EJT73962">
    <property type="protein sequence ID" value="EJT73962"/>
    <property type="gene ID" value="GGTG_07814"/>
</dbReference>
<dbReference type="VEuPathDB" id="FungiDB:GGTG_07814"/>
<evidence type="ECO:0000313" key="2">
    <source>
        <dbReference type="EMBL" id="EJT73962.1"/>
    </source>
</evidence>
<proteinExistence type="predicted"/>
<evidence type="ECO:0000256" key="1">
    <source>
        <dbReference type="SAM" id="MobiDB-lite"/>
    </source>
</evidence>
<dbReference type="GeneID" id="20348272"/>
<name>J3P2S0_GAET3</name>
<dbReference type="EMBL" id="GL385398">
    <property type="protein sequence ID" value="EJT73962.1"/>
    <property type="molecule type" value="Genomic_DNA"/>
</dbReference>
<keyword evidence="4" id="KW-1185">Reference proteome</keyword>
<reference evidence="2" key="2">
    <citation type="submission" date="2010-07" db="EMBL/GenBank/DDBJ databases">
        <authorList>
            <consortium name="The Broad Institute Genome Sequencing Platform"/>
            <consortium name="Broad Institute Genome Sequencing Center for Infectious Disease"/>
            <person name="Ma L.-J."/>
            <person name="Dead R."/>
            <person name="Young S."/>
            <person name="Zeng Q."/>
            <person name="Koehrsen M."/>
            <person name="Alvarado L."/>
            <person name="Berlin A."/>
            <person name="Chapman S.B."/>
            <person name="Chen Z."/>
            <person name="Freedman E."/>
            <person name="Gellesch M."/>
            <person name="Goldberg J."/>
            <person name="Griggs A."/>
            <person name="Gujja S."/>
            <person name="Heilman E.R."/>
            <person name="Heiman D."/>
            <person name="Hepburn T."/>
            <person name="Howarth C."/>
            <person name="Jen D."/>
            <person name="Larson L."/>
            <person name="Mehta T."/>
            <person name="Neiman D."/>
            <person name="Pearson M."/>
            <person name="Roberts A."/>
            <person name="Saif S."/>
            <person name="Shea T."/>
            <person name="Shenoy N."/>
            <person name="Sisk P."/>
            <person name="Stolte C."/>
            <person name="Sykes S."/>
            <person name="Walk T."/>
            <person name="White J."/>
            <person name="Yandava C."/>
            <person name="Haas B."/>
            <person name="Nusbaum C."/>
            <person name="Birren B."/>
        </authorList>
    </citation>
    <scope>NUCLEOTIDE SEQUENCE</scope>
    <source>
        <strain evidence="2">R3-111a-1</strain>
    </source>
</reference>
<reference evidence="2" key="3">
    <citation type="submission" date="2010-09" db="EMBL/GenBank/DDBJ databases">
        <title>Annotation of Gaeumannomyces graminis var. tritici R3-111a-1.</title>
        <authorList>
            <consortium name="The Broad Institute Genome Sequencing Platform"/>
            <person name="Ma L.-J."/>
            <person name="Dead R."/>
            <person name="Young S.K."/>
            <person name="Zeng Q."/>
            <person name="Gargeya S."/>
            <person name="Fitzgerald M."/>
            <person name="Haas B."/>
            <person name="Abouelleil A."/>
            <person name="Alvarado L."/>
            <person name="Arachchi H.M."/>
            <person name="Berlin A."/>
            <person name="Brown A."/>
            <person name="Chapman S.B."/>
            <person name="Chen Z."/>
            <person name="Dunbar C."/>
            <person name="Freedman E."/>
            <person name="Gearin G."/>
            <person name="Gellesch M."/>
            <person name="Goldberg J."/>
            <person name="Griggs A."/>
            <person name="Gujja S."/>
            <person name="Heiman D."/>
            <person name="Howarth C."/>
            <person name="Larson L."/>
            <person name="Lui A."/>
            <person name="MacDonald P.J.P."/>
            <person name="Mehta T."/>
            <person name="Montmayeur A."/>
            <person name="Murphy C."/>
            <person name="Neiman D."/>
            <person name="Pearson M."/>
            <person name="Priest M."/>
            <person name="Roberts A."/>
            <person name="Saif S."/>
            <person name="Shea T."/>
            <person name="Shenoy N."/>
            <person name="Sisk P."/>
            <person name="Stolte C."/>
            <person name="Sykes S."/>
            <person name="Yandava C."/>
            <person name="Wortman J."/>
            <person name="Nusbaum C."/>
            <person name="Birren B."/>
        </authorList>
    </citation>
    <scope>NUCLEOTIDE SEQUENCE</scope>
    <source>
        <strain evidence="2">R3-111a-1</strain>
    </source>
</reference>
<organism evidence="2">
    <name type="scientific">Gaeumannomyces tritici (strain R3-111a-1)</name>
    <name type="common">Wheat and barley take-all root rot fungus</name>
    <name type="synonym">Gaeumannomyces graminis var. tritici</name>
    <dbReference type="NCBI Taxonomy" id="644352"/>
    <lineage>
        <taxon>Eukaryota</taxon>
        <taxon>Fungi</taxon>
        <taxon>Dikarya</taxon>
        <taxon>Ascomycota</taxon>
        <taxon>Pezizomycotina</taxon>
        <taxon>Sordariomycetes</taxon>
        <taxon>Sordariomycetidae</taxon>
        <taxon>Magnaporthales</taxon>
        <taxon>Magnaporthaceae</taxon>
        <taxon>Gaeumannomyces</taxon>
    </lineage>
</organism>
<dbReference type="Proteomes" id="UP000006039">
    <property type="component" value="Unassembled WGS sequence"/>
</dbReference>
<dbReference type="RefSeq" id="XP_009223906.1">
    <property type="nucleotide sequence ID" value="XM_009225642.1"/>
</dbReference>
<feature type="region of interest" description="Disordered" evidence="1">
    <location>
        <begin position="1"/>
        <end position="44"/>
    </location>
</feature>
<evidence type="ECO:0000313" key="3">
    <source>
        <dbReference type="EnsemblFungi" id="EJT73962"/>
    </source>
</evidence>
<evidence type="ECO:0000313" key="4">
    <source>
        <dbReference type="Proteomes" id="UP000006039"/>
    </source>
</evidence>
<dbReference type="AlphaFoldDB" id="J3P2S0"/>
<dbReference type="HOGENOM" id="CLU_2812507_0_0_1"/>
<protein>
    <submittedName>
        <fullName evidence="2 3">Uncharacterized protein</fullName>
    </submittedName>
</protein>
<sequence length="67" mass="6797">MAIKELEVSDGDSGSPDMAEASPTTSHLNTSSDGGSSHTSHRLEDGPACIVGMACRLPGGIRSPSDL</sequence>
<reference evidence="4" key="1">
    <citation type="submission" date="2010-07" db="EMBL/GenBank/DDBJ databases">
        <title>The genome sequence of Gaeumannomyces graminis var. tritici strain R3-111a-1.</title>
        <authorList>
            <consortium name="The Broad Institute Genome Sequencing Platform"/>
            <person name="Ma L.-J."/>
            <person name="Dead R."/>
            <person name="Young S."/>
            <person name="Zeng Q."/>
            <person name="Koehrsen M."/>
            <person name="Alvarado L."/>
            <person name="Berlin A."/>
            <person name="Chapman S.B."/>
            <person name="Chen Z."/>
            <person name="Freedman E."/>
            <person name="Gellesch M."/>
            <person name="Goldberg J."/>
            <person name="Griggs A."/>
            <person name="Gujja S."/>
            <person name="Heilman E.R."/>
            <person name="Heiman D."/>
            <person name="Hepburn T."/>
            <person name="Howarth C."/>
            <person name="Jen D."/>
            <person name="Larson L."/>
            <person name="Mehta T."/>
            <person name="Neiman D."/>
            <person name="Pearson M."/>
            <person name="Roberts A."/>
            <person name="Saif S."/>
            <person name="Shea T."/>
            <person name="Shenoy N."/>
            <person name="Sisk P."/>
            <person name="Stolte C."/>
            <person name="Sykes S."/>
            <person name="Walk T."/>
            <person name="White J."/>
            <person name="Yandava C."/>
            <person name="Haas B."/>
            <person name="Nusbaum C."/>
            <person name="Birren B."/>
        </authorList>
    </citation>
    <scope>NUCLEOTIDE SEQUENCE [LARGE SCALE GENOMIC DNA]</scope>
    <source>
        <strain evidence="4">R3-111a-1</strain>
    </source>
</reference>
<accession>J3P2S0</accession>
<gene>
    <name evidence="3" type="primary">20348272</name>
    <name evidence="2" type="ORF">GGTG_07814</name>
</gene>
<reference evidence="3" key="5">
    <citation type="submission" date="2018-04" db="UniProtKB">
        <authorList>
            <consortium name="EnsemblFungi"/>
        </authorList>
    </citation>
    <scope>IDENTIFICATION</scope>
    <source>
        <strain evidence="3">R3-111a-1</strain>
    </source>
</reference>